<evidence type="ECO:0000259" key="5">
    <source>
        <dbReference type="PROSITE" id="PS51918"/>
    </source>
</evidence>
<keyword evidence="2" id="KW-0479">Metal-binding</keyword>
<dbReference type="InterPro" id="IPR010994">
    <property type="entry name" value="RuvA_2-like"/>
</dbReference>
<gene>
    <name evidence="6" type="ORF">FWJ32_05165</name>
</gene>
<proteinExistence type="predicted"/>
<dbReference type="InterPro" id="IPR007197">
    <property type="entry name" value="rSAM"/>
</dbReference>
<feature type="domain" description="Radical SAM core" evidence="5">
    <location>
        <begin position="41"/>
        <end position="268"/>
    </location>
</feature>
<dbReference type="Proteomes" id="UP000322976">
    <property type="component" value="Unassembled WGS sequence"/>
</dbReference>
<dbReference type="InterPro" id="IPR023874">
    <property type="entry name" value="DNA_rSAM_put"/>
</dbReference>
<comment type="caution">
    <text evidence="6">The sequence shown here is derived from an EMBL/GenBank/DDBJ whole genome shotgun (WGS) entry which is preliminary data.</text>
</comment>
<organism evidence="6 7">
    <name type="scientific">Calorimonas adulescens</name>
    <dbReference type="NCBI Taxonomy" id="2606906"/>
    <lineage>
        <taxon>Bacteria</taxon>
        <taxon>Bacillati</taxon>
        <taxon>Bacillota</taxon>
        <taxon>Clostridia</taxon>
        <taxon>Thermoanaerobacterales</taxon>
        <taxon>Thermoanaerobacteraceae</taxon>
        <taxon>Calorimonas</taxon>
    </lineage>
</organism>
<evidence type="ECO:0000256" key="3">
    <source>
        <dbReference type="ARBA" id="ARBA00023004"/>
    </source>
</evidence>
<dbReference type="PANTHER" id="PTHR21180:SF9">
    <property type="entry name" value="TYPE II SECRETION SYSTEM PROTEIN K"/>
    <property type="match status" value="1"/>
</dbReference>
<sequence length="372" mass="42751">MDSFEKLKILGQASKYDMCGCGRPNEDDYIKNGIYRVHTPDGICSIFKVLLTNKCHRDCAYCVNRFENNTERTSFTPEELAKVFMEVRRRHSIQGLFLSSAIDKNPDSDMSSLIDTAKILRTRYNFKGYIHMKVMPGASRAAIEEASKVANRLSLNIEVPSERYMERLTRAKRFGEILNGMSEIKRLKDKGIRVSQTTQFIVGAAGESDREIVDEAYRLKREFNLARVYFSAFRPVEGTPMEGKEPTPLMREYRLYQVDFLFSQYGFKPEDLSYEKDGNLPMDKDPKYVFALNHPEIYPVEINTADYNLLLLVPGIGPVSAKRILERRVKDPYHSIDELKGTGTVLKRARPFITINGKSFTEENKPKQLSFI</sequence>
<dbReference type="SFLD" id="SFLDS00029">
    <property type="entry name" value="Radical_SAM"/>
    <property type="match status" value="1"/>
</dbReference>
<name>A0A5D8QE01_9THEO</name>
<dbReference type="Gene3D" id="1.10.150.320">
    <property type="entry name" value="Photosystem II 12 kDa extrinsic protein"/>
    <property type="match status" value="1"/>
</dbReference>
<dbReference type="GO" id="GO:0046872">
    <property type="term" value="F:metal ion binding"/>
    <property type="evidence" value="ECO:0007669"/>
    <property type="project" value="UniProtKB-KW"/>
</dbReference>
<evidence type="ECO:0000256" key="2">
    <source>
        <dbReference type="ARBA" id="ARBA00022723"/>
    </source>
</evidence>
<dbReference type="CDD" id="cd01335">
    <property type="entry name" value="Radical_SAM"/>
    <property type="match status" value="1"/>
</dbReference>
<dbReference type="PANTHER" id="PTHR21180">
    <property type="entry name" value="ENDONUCLEASE/EXONUCLEASE/PHOSPHATASE FAMILY DOMAIN-CONTAINING PROTEIN 1"/>
    <property type="match status" value="1"/>
</dbReference>
<keyword evidence="3" id="KW-0408">Iron</keyword>
<evidence type="ECO:0000313" key="6">
    <source>
        <dbReference type="EMBL" id="TZE82399.1"/>
    </source>
</evidence>
<dbReference type="Pfam" id="PF12836">
    <property type="entry name" value="HHH_3"/>
    <property type="match status" value="1"/>
</dbReference>
<dbReference type="EMBL" id="VTPS01000006">
    <property type="protein sequence ID" value="TZE82399.1"/>
    <property type="molecule type" value="Genomic_DNA"/>
</dbReference>
<dbReference type="Gene3D" id="3.20.20.70">
    <property type="entry name" value="Aldolase class I"/>
    <property type="match status" value="1"/>
</dbReference>
<protein>
    <submittedName>
        <fullName evidence="6">Radical SAM protein</fullName>
    </submittedName>
</protein>
<dbReference type="InterPro" id="IPR013785">
    <property type="entry name" value="Aldolase_TIM"/>
</dbReference>
<dbReference type="InterPro" id="IPR051675">
    <property type="entry name" value="Endo/Exo/Phosphatase_dom_1"/>
</dbReference>
<dbReference type="InterPro" id="IPR058240">
    <property type="entry name" value="rSAM_sf"/>
</dbReference>
<keyword evidence="1" id="KW-0949">S-adenosyl-L-methionine</keyword>
<dbReference type="GO" id="GO:0003824">
    <property type="term" value="F:catalytic activity"/>
    <property type="evidence" value="ECO:0007669"/>
    <property type="project" value="InterPro"/>
</dbReference>
<dbReference type="SUPFAM" id="SSF102114">
    <property type="entry name" value="Radical SAM enzymes"/>
    <property type="match status" value="1"/>
</dbReference>
<dbReference type="RefSeq" id="WP_149544911.1">
    <property type="nucleotide sequence ID" value="NZ_VTPS01000006.1"/>
</dbReference>
<dbReference type="Pfam" id="PF04055">
    <property type="entry name" value="Radical_SAM"/>
    <property type="match status" value="1"/>
</dbReference>
<dbReference type="SUPFAM" id="SSF47781">
    <property type="entry name" value="RuvA domain 2-like"/>
    <property type="match status" value="1"/>
</dbReference>
<dbReference type="GO" id="GO:0051536">
    <property type="term" value="F:iron-sulfur cluster binding"/>
    <property type="evidence" value="ECO:0007669"/>
    <property type="project" value="UniProtKB-KW"/>
</dbReference>
<evidence type="ECO:0000256" key="4">
    <source>
        <dbReference type="ARBA" id="ARBA00023014"/>
    </source>
</evidence>
<evidence type="ECO:0000313" key="7">
    <source>
        <dbReference type="Proteomes" id="UP000322976"/>
    </source>
</evidence>
<evidence type="ECO:0000256" key="1">
    <source>
        <dbReference type="ARBA" id="ARBA00022691"/>
    </source>
</evidence>
<dbReference type="AlphaFoldDB" id="A0A5D8QE01"/>
<dbReference type="PROSITE" id="PS51918">
    <property type="entry name" value="RADICAL_SAM"/>
    <property type="match status" value="1"/>
</dbReference>
<dbReference type="InterPro" id="IPR006638">
    <property type="entry name" value="Elp3/MiaA/NifB-like_rSAM"/>
</dbReference>
<accession>A0A5D8QE01</accession>
<dbReference type="SFLD" id="SFLDG01102">
    <property type="entry name" value="Uncharacterised_Radical_SAM_Su"/>
    <property type="match status" value="1"/>
</dbReference>
<keyword evidence="4" id="KW-0411">Iron-sulfur</keyword>
<dbReference type="SMART" id="SM00729">
    <property type="entry name" value="Elp3"/>
    <property type="match status" value="1"/>
</dbReference>
<keyword evidence="7" id="KW-1185">Reference proteome</keyword>
<reference evidence="6 7" key="1">
    <citation type="submission" date="2019-08" db="EMBL/GenBank/DDBJ databases">
        <title>Calorimonas adulescens gen. nov., sp. nov., an anaerobic thermophilic bacterium from Sakhalin hot spring.</title>
        <authorList>
            <person name="Khomyakova M.A."/>
            <person name="Merkel A.Y."/>
            <person name="Novikov A."/>
            <person name="Bonch-Osmolovskaya E.A."/>
            <person name="Slobodkin A.I."/>
        </authorList>
    </citation>
    <scope>NUCLEOTIDE SEQUENCE [LARGE SCALE GENOMIC DNA]</scope>
    <source>
        <strain evidence="6 7">A05MB</strain>
    </source>
</reference>